<protein>
    <submittedName>
        <fullName evidence="2">Uncharacterized protein</fullName>
    </submittedName>
</protein>
<evidence type="ECO:0000313" key="3">
    <source>
        <dbReference type="Proteomes" id="UP001365128"/>
    </source>
</evidence>
<accession>A0ABR1MA07</accession>
<sequence length="208" mass="23085">MSSPDAFSQSIPGCVGAEIQTVATPICWTPSSMYPTPLKLPPLSASAPPWERYKKRWCVVVICLLTIPHDALSNLTRCALCVHGLWHCAAISSSSSSDRRSYASQRPPASSVYSACRHSALRNSRCRWTNPSHHWTAIDASLWHRSLISDSRRRLSVWPHSNRPLGHRHRPAISNRLVHGDETEQAHSAGRLTQKRIATQGGTSFGVY</sequence>
<organism evidence="2 3">
    <name type="scientific">Phyllosticta citricarpa</name>
    <dbReference type="NCBI Taxonomy" id="55181"/>
    <lineage>
        <taxon>Eukaryota</taxon>
        <taxon>Fungi</taxon>
        <taxon>Dikarya</taxon>
        <taxon>Ascomycota</taxon>
        <taxon>Pezizomycotina</taxon>
        <taxon>Dothideomycetes</taxon>
        <taxon>Dothideomycetes incertae sedis</taxon>
        <taxon>Botryosphaeriales</taxon>
        <taxon>Phyllostictaceae</taxon>
        <taxon>Phyllosticta</taxon>
    </lineage>
</organism>
<evidence type="ECO:0000313" key="2">
    <source>
        <dbReference type="EMBL" id="KAK7543186.1"/>
    </source>
</evidence>
<name>A0ABR1MA07_9PEZI</name>
<gene>
    <name evidence="2" type="ORF">IWX46DRAFT_155928</name>
</gene>
<keyword evidence="3" id="KW-1185">Reference proteome</keyword>
<evidence type="ECO:0000256" key="1">
    <source>
        <dbReference type="SAM" id="MobiDB-lite"/>
    </source>
</evidence>
<dbReference type="EMBL" id="JBBPDW010000021">
    <property type="protein sequence ID" value="KAK7543186.1"/>
    <property type="molecule type" value="Genomic_DNA"/>
</dbReference>
<comment type="caution">
    <text evidence="2">The sequence shown here is derived from an EMBL/GenBank/DDBJ whole genome shotgun (WGS) entry which is preliminary data.</text>
</comment>
<feature type="region of interest" description="Disordered" evidence="1">
    <location>
        <begin position="184"/>
        <end position="208"/>
    </location>
</feature>
<reference evidence="2 3" key="1">
    <citation type="submission" date="2024-04" db="EMBL/GenBank/DDBJ databases">
        <title>Phyllosticta paracitricarpa is synonymous to the EU quarantine fungus P. citricarpa based on phylogenomic analyses.</title>
        <authorList>
            <consortium name="Lawrence Berkeley National Laboratory"/>
            <person name="Van Ingen-Buijs V.A."/>
            <person name="Van Westerhoven A.C."/>
            <person name="Haridas S."/>
            <person name="Skiadas P."/>
            <person name="Martin F."/>
            <person name="Groenewald J.Z."/>
            <person name="Crous P.W."/>
            <person name="Seidl M.F."/>
        </authorList>
    </citation>
    <scope>NUCLEOTIDE SEQUENCE [LARGE SCALE GENOMIC DNA]</scope>
    <source>
        <strain evidence="2 3">CBS 122670</strain>
    </source>
</reference>
<proteinExistence type="predicted"/>
<dbReference type="Proteomes" id="UP001365128">
    <property type="component" value="Unassembled WGS sequence"/>
</dbReference>